<dbReference type="SMART" id="SM00530">
    <property type="entry name" value="HTH_XRE"/>
    <property type="match status" value="1"/>
</dbReference>
<sequence length="295" mass="32488">MDQRSELGGFLRSRRARTRPEDVGLPAYERRRVPGLRREEVARLTGISVGYYTRLEQGHGANVSDSVLDSLAGALRLAPDERTHLRSLTRPGRKSPTRAAPEHVRDSVRLLVGSLGDIPALVLGRSGDVLTWNRLAHALLAGHLPREAPERVDDRPNWTRLFFLDPRTRELFSDWPEKAKDTVADVRLALGAHPGDSSLAELVGELLGRSTEFRTLWSEHPVRRCTSHNREYHHPLVGDLTLSDELLTLPDDDGQRLVVFSADPRSPSAAALALLAENTQGQGGQQAVALLAGEG</sequence>
<organism evidence="3 4">
    <name type="scientific">Actinokineospora spheciospongiae</name>
    <dbReference type="NCBI Taxonomy" id="909613"/>
    <lineage>
        <taxon>Bacteria</taxon>
        <taxon>Bacillati</taxon>
        <taxon>Actinomycetota</taxon>
        <taxon>Actinomycetes</taxon>
        <taxon>Pseudonocardiales</taxon>
        <taxon>Pseudonocardiaceae</taxon>
        <taxon>Actinokineospora</taxon>
    </lineage>
</organism>
<dbReference type="Gene3D" id="1.10.260.40">
    <property type="entry name" value="lambda repressor-like DNA-binding domains"/>
    <property type="match status" value="1"/>
</dbReference>
<dbReference type="GO" id="GO:0003677">
    <property type="term" value="F:DNA binding"/>
    <property type="evidence" value="ECO:0007669"/>
    <property type="project" value="UniProtKB-KW"/>
</dbReference>
<keyword evidence="4" id="KW-1185">Reference proteome</keyword>
<evidence type="ECO:0000313" key="4">
    <source>
        <dbReference type="Proteomes" id="UP000019277"/>
    </source>
</evidence>
<accession>W7IUX6</accession>
<reference evidence="3 4" key="1">
    <citation type="journal article" date="2014" name="Genome Announc.">
        <title>Draft Genome Sequence of the Antitrypanosomally Active Sponge-Associated Bacterium Actinokineospora sp. Strain EG49.</title>
        <authorList>
            <person name="Harjes J."/>
            <person name="Ryu T."/>
            <person name="Abdelmohsen U.R."/>
            <person name="Moitinho-Silva L."/>
            <person name="Horn H."/>
            <person name="Ravasi T."/>
            <person name="Hentschel U."/>
        </authorList>
    </citation>
    <scope>NUCLEOTIDE SEQUENCE [LARGE SCALE GENOMIC DNA]</scope>
    <source>
        <strain evidence="3 4">EG49</strain>
    </source>
</reference>
<gene>
    <name evidence="3" type="ORF">UO65_0469</name>
</gene>
<keyword evidence="3" id="KW-0238">DNA-binding</keyword>
<dbReference type="InterPro" id="IPR041413">
    <property type="entry name" value="MLTR_LBD"/>
</dbReference>
<dbReference type="STRING" id="909613.UO65_0469"/>
<proteinExistence type="predicted"/>
<evidence type="ECO:0000256" key="1">
    <source>
        <dbReference type="SAM" id="MobiDB-lite"/>
    </source>
</evidence>
<dbReference type="CDD" id="cd00093">
    <property type="entry name" value="HTH_XRE"/>
    <property type="match status" value="1"/>
</dbReference>
<dbReference type="PANTHER" id="PTHR35010">
    <property type="entry name" value="BLL4672 PROTEIN-RELATED"/>
    <property type="match status" value="1"/>
</dbReference>
<dbReference type="AlphaFoldDB" id="W7IUX6"/>
<dbReference type="InterPro" id="IPR010982">
    <property type="entry name" value="Lambda_DNA-bd_dom_sf"/>
</dbReference>
<dbReference type="OrthoDB" id="4790304at2"/>
<dbReference type="PROSITE" id="PS50943">
    <property type="entry name" value="HTH_CROC1"/>
    <property type="match status" value="1"/>
</dbReference>
<dbReference type="InterPro" id="IPR001387">
    <property type="entry name" value="Cro/C1-type_HTH"/>
</dbReference>
<dbReference type="Pfam" id="PF17765">
    <property type="entry name" value="MLTR_LBD"/>
    <property type="match status" value="1"/>
</dbReference>
<evidence type="ECO:0000313" key="3">
    <source>
        <dbReference type="EMBL" id="EWC64143.1"/>
    </source>
</evidence>
<dbReference type="Pfam" id="PF13560">
    <property type="entry name" value="HTH_31"/>
    <property type="match status" value="1"/>
</dbReference>
<protein>
    <submittedName>
        <fullName evidence="3">Putative DNA-binding protein</fullName>
    </submittedName>
</protein>
<dbReference type="RefSeq" id="WP_052020512.1">
    <property type="nucleotide sequence ID" value="NZ_AYXG01000020.1"/>
</dbReference>
<dbReference type="PANTHER" id="PTHR35010:SF2">
    <property type="entry name" value="BLL4672 PROTEIN"/>
    <property type="match status" value="1"/>
</dbReference>
<dbReference type="EMBL" id="AYXG01000020">
    <property type="protein sequence ID" value="EWC64143.1"/>
    <property type="molecule type" value="Genomic_DNA"/>
</dbReference>
<name>W7IUX6_9PSEU</name>
<comment type="caution">
    <text evidence="3">The sequence shown here is derived from an EMBL/GenBank/DDBJ whole genome shotgun (WGS) entry which is preliminary data.</text>
</comment>
<dbReference type="Gene3D" id="3.30.450.180">
    <property type="match status" value="1"/>
</dbReference>
<evidence type="ECO:0000259" key="2">
    <source>
        <dbReference type="PROSITE" id="PS50943"/>
    </source>
</evidence>
<feature type="region of interest" description="Disordered" evidence="1">
    <location>
        <begin position="1"/>
        <end position="20"/>
    </location>
</feature>
<feature type="domain" description="HTH cro/C1-type" evidence="2">
    <location>
        <begin position="35"/>
        <end position="82"/>
    </location>
</feature>
<dbReference type="eggNOG" id="COG1396">
    <property type="taxonomic scope" value="Bacteria"/>
</dbReference>
<dbReference type="Proteomes" id="UP000019277">
    <property type="component" value="Unassembled WGS sequence"/>
</dbReference>
<dbReference type="SUPFAM" id="SSF47413">
    <property type="entry name" value="lambda repressor-like DNA-binding domains"/>
    <property type="match status" value="1"/>
</dbReference>